<dbReference type="InterPro" id="IPR036188">
    <property type="entry name" value="FAD/NAD-bd_sf"/>
</dbReference>
<accession>A0A7S2S4B8</accession>
<proteinExistence type="inferred from homology"/>
<evidence type="ECO:0000256" key="4">
    <source>
        <dbReference type="ARBA" id="ARBA00022827"/>
    </source>
</evidence>
<dbReference type="AlphaFoldDB" id="A0A7S2S4B8"/>
<dbReference type="Gene3D" id="3.50.50.60">
    <property type="entry name" value="FAD/NAD(P)-binding domain"/>
    <property type="match status" value="2"/>
</dbReference>
<evidence type="ECO:0000313" key="9">
    <source>
        <dbReference type="EMBL" id="CAD9687809.1"/>
    </source>
</evidence>
<name>A0A7S2S4B8_9STRA</name>
<dbReference type="PANTHER" id="PTHR46091">
    <property type="entry name" value="BLR7054 PROTEIN"/>
    <property type="match status" value="1"/>
</dbReference>
<keyword evidence="5" id="KW-0521">NADP</keyword>
<keyword evidence="7" id="KW-0472">Membrane</keyword>
<keyword evidence="7" id="KW-1133">Transmembrane helix</keyword>
<keyword evidence="3 8" id="KW-0732">Signal</keyword>
<gene>
    <name evidence="9" type="ORF">QSP1433_LOCUS9655</name>
</gene>
<organism evidence="9">
    <name type="scientific">Mucochytrium quahogii</name>
    <dbReference type="NCBI Taxonomy" id="96639"/>
    <lineage>
        <taxon>Eukaryota</taxon>
        <taxon>Sar</taxon>
        <taxon>Stramenopiles</taxon>
        <taxon>Bigyra</taxon>
        <taxon>Labyrinthulomycetes</taxon>
        <taxon>Thraustochytrida</taxon>
        <taxon>Thraustochytriidae</taxon>
        <taxon>Mucochytrium</taxon>
    </lineage>
</organism>
<feature type="transmembrane region" description="Helical" evidence="7">
    <location>
        <begin position="37"/>
        <end position="59"/>
    </location>
</feature>
<dbReference type="EMBL" id="HBHK01015372">
    <property type="protein sequence ID" value="CAD9687809.1"/>
    <property type="molecule type" value="Transcribed_RNA"/>
</dbReference>
<evidence type="ECO:0000256" key="8">
    <source>
        <dbReference type="SAM" id="SignalP"/>
    </source>
</evidence>
<dbReference type="SUPFAM" id="SSF51905">
    <property type="entry name" value="FAD/NAD(P)-binding domain"/>
    <property type="match status" value="1"/>
</dbReference>
<sequence length="642" mass="69799">MIVWCVFGLAAGFGCLHALLPQDGSMDVVKDVIGGTAFVVAVVVGGLMALAFSPLALPFRKLPKGKPRRGILNERYAKSKVTSQDFDVVVIGSGMGGLCCAASLSRFGKKVLVLEQHDVAGGGTHTFVVDGKSDYNFDSGLHYTVPQSGELLQLACGTRDKPVEFDKLGESDGCFDKVVLGDLKDDGLRVKHGQAHLSKLREMFPSERDQKDLDEFLRVANMVNDRAPVWMLSKVFPKWARQLWKKLFLGTFTEYSKRTGEEVTNELVSNPKLAALLCGLWMDAGSPPYRASFMMTAALSVGFPKEGGAYPTGGSEKMATCLIQAIEAAGGKVLVRARVDKILVKKKQGGFDAQGVRLVDGTEVTAPIVVSACGYGNTYTKLLPDEAVPNGYVTRDEKTGVRSLPKQIDNSASWVMANIGIKGNPEELGLGCSNAWIQPCHEENGWNIFDGVREYFEKPLDVKTIPMMITFPSIKDRACKDGQKNRITCQLLALSGKGWFDAWECENGDHPKGGEYETLKKKWEDRLVGALLERHPALEGKIDFVDLSTPLSIKYYLNKPGGGAVGLDVTPNRFADETTEDLLDMQTPVDGLWLTGEDSLLCGQPLAQLSGILTAWRISGLGGSLKFLLGIFRLAFSDALGL</sequence>
<evidence type="ECO:0000256" key="3">
    <source>
        <dbReference type="ARBA" id="ARBA00022729"/>
    </source>
</evidence>
<keyword evidence="2" id="KW-0285">Flavoprotein</keyword>
<evidence type="ECO:0000256" key="6">
    <source>
        <dbReference type="ARBA" id="ARBA00023027"/>
    </source>
</evidence>
<feature type="signal peptide" evidence="8">
    <location>
        <begin position="1"/>
        <end position="18"/>
    </location>
</feature>
<evidence type="ECO:0000256" key="1">
    <source>
        <dbReference type="ARBA" id="ARBA00005855"/>
    </source>
</evidence>
<evidence type="ECO:0000256" key="7">
    <source>
        <dbReference type="SAM" id="Phobius"/>
    </source>
</evidence>
<evidence type="ECO:0000256" key="2">
    <source>
        <dbReference type="ARBA" id="ARBA00022630"/>
    </source>
</evidence>
<evidence type="ECO:0008006" key="10">
    <source>
        <dbReference type="Google" id="ProtNLM"/>
    </source>
</evidence>
<dbReference type="Pfam" id="PF13450">
    <property type="entry name" value="NAD_binding_8"/>
    <property type="match status" value="1"/>
</dbReference>
<evidence type="ECO:0000256" key="5">
    <source>
        <dbReference type="ARBA" id="ARBA00022857"/>
    </source>
</evidence>
<reference evidence="9" key="1">
    <citation type="submission" date="2021-01" db="EMBL/GenBank/DDBJ databases">
        <authorList>
            <person name="Corre E."/>
            <person name="Pelletier E."/>
            <person name="Niang G."/>
            <person name="Scheremetjew M."/>
            <person name="Finn R."/>
            <person name="Kale V."/>
            <person name="Holt S."/>
            <person name="Cochrane G."/>
            <person name="Meng A."/>
            <person name="Brown T."/>
            <person name="Cohen L."/>
        </authorList>
    </citation>
    <scope>NUCLEOTIDE SEQUENCE</scope>
    <source>
        <strain evidence="9">NY070348D</strain>
    </source>
</reference>
<comment type="similarity">
    <text evidence="1">Belongs to the carotenoid/retinoid oxidoreductase family. CrtISO subfamily.</text>
</comment>
<protein>
    <recommendedName>
        <fullName evidence="10">Amine oxidase domain-containing protein</fullName>
    </recommendedName>
</protein>
<keyword evidence="6" id="KW-0520">NAD</keyword>
<keyword evidence="7" id="KW-0812">Transmembrane</keyword>
<dbReference type="PANTHER" id="PTHR46091:SF3">
    <property type="entry name" value="AMINE OXIDASE DOMAIN-CONTAINING PROTEIN"/>
    <property type="match status" value="1"/>
</dbReference>
<feature type="chain" id="PRO_5030743458" description="Amine oxidase domain-containing protein" evidence="8">
    <location>
        <begin position="19"/>
        <end position="642"/>
    </location>
</feature>
<keyword evidence="4" id="KW-0274">FAD</keyword>
<dbReference type="InterPro" id="IPR052206">
    <property type="entry name" value="Retinol_saturase"/>
</dbReference>